<dbReference type="Gene3D" id="3.40.50.1000">
    <property type="entry name" value="HAD superfamily/HAD-like"/>
    <property type="match status" value="1"/>
</dbReference>
<dbReference type="InterPro" id="IPR001757">
    <property type="entry name" value="P_typ_ATPase"/>
</dbReference>
<organism evidence="14 15">
    <name type="scientific">Cavenderia fasciculata</name>
    <name type="common">Slime mold</name>
    <name type="synonym">Dictyostelium fasciculatum</name>
    <dbReference type="NCBI Taxonomy" id="261658"/>
    <lineage>
        <taxon>Eukaryota</taxon>
        <taxon>Amoebozoa</taxon>
        <taxon>Evosea</taxon>
        <taxon>Eumycetozoa</taxon>
        <taxon>Dictyostelia</taxon>
        <taxon>Acytosteliales</taxon>
        <taxon>Cavenderiaceae</taxon>
        <taxon>Cavenderia</taxon>
    </lineage>
</organism>
<dbReference type="SFLD" id="SFLDF00027">
    <property type="entry name" value="p-type_atpase"/>
    <property type="match status" value="1"/>
</dbReference>
<dbReference type="CDD" id="cd02094">
    <property type="entry name" value="P-type_ATPase_Cu-like"/>
    <property type="match status" value="1"/>
</dbReference>
<dbReference type="InterPro" id="IPR006121">
    <property type="entry name" value="HMA_dom"/>
</dbReference>
<dbReference type="RefSeq" id="XP_004356185.1">
    <property type="nucleotide sequence ID" value="XM_004356132.1"/>
</dbReference>
<dbReference type="FunFam" id="3.30.70.100:FF:000001">
    <property type="entry name" value="ATPase copper transporting beta"/>
    <property type="match status" value="1"/>
</dbReference>
<keyword evidence="4" id="KW-0813">Transport</keyword>
<dbReference type="PROSITE" id="PS00154">
    <property type="entry name" value="ATPASE_E1_E2"/>
    <property type="match status" value="1"/>
</dbReference>
<keyword evidence="11 12" id="KW-0472">Membrane</keyword>
<dbReference type="InterPro" id="IPR044492">
    <property type="entry name" value="P_typ_ATPase_HD_dom"/>
</dbReference>
<dbReference type="PRINTS" id="PR00120">
    <property type="entry name" value="HATPASE"/>
</dbReference>
<evidence type="ECO:0000256" key="12">
    <source>
        <dbReference type="RuleBase" id="RU362081"/>
    </source>
</evidence>
<protein>
    <recommendedName>
        <fullName evidence="3">P-type Cu(+) transporter</fullName>
        <ecNumber evidence="3">7.2.2.8</ecNumber>
    </recommendedName>
</protein>
<evidence type="ECO:0000256" key="7">
    <source>
        <dbReference type="ARBA" id="ARBA00022741"/>
    </source>
</evidence>
<dbReference type="EC" id="7.2.2.8" evidence="3"/>
<dbReference type="Pfam" id="PF00122">
    <property type="entry name" value="E1-E2_ATPase"/>
    <property type="match status" value="1"/>
</dbReference>
<dbReference type="Pfam" id="PF00403">
    <property type="entry name" value="HMA"/>
    <property type="match status" value="1"/>
</dbReference>
<evidence type="ECO:0000256" key="1">
    <source>
        <dbReference type="ARBA" id="ARBA00004141"/>
    </source>
</evidence>
<dbReference type="FunFam" id="2.70.150.10:FF:000002">
    <property type="entry name" value="Copper-transporting ATPase 1, putative"/>
    <property type="match status" value="1"/>
</dbReference>
<feature type="transmembrane region" description="Helical" evidence="12">
    <location>
        <begin position="403"/>
        <end position="425"/>
    </location>
</feature>
<dbReference type="InterPro" id="IPR017969">
    <property type="entry name" value="Heavy-metal-associated_CS"/>
</dbReference>
<dbReference type="InterPro" id="IPR023298">
    <property type="entry name" value="ATPase_P-typ_TM_dom_sf"/>
</dbReference>
<gene>
    <name evidence="14" type="ORF">DFA_08697</name>
</gene>
<dbReference type="GO" id="GO:0005507">
    <property type="term" value="F:copper ion binding"/>
    <property type="evidence" value="ECO:0007669"/>
    <property type="project" value="TreeGrafter"/>
</dbReference>
<dbReference type="STRING" id="1054147.F4Q3U5"/>
<evidence type="ECO:0000256" key="3">
    <source>
        <dbReference type="ARBA" id="ARBA00012517"/>
    </source>
</evidence>
<comment type="similarity">
    <text evidence="2 12">Belongs to the cation transport ATPase (P-type) (TC 3.A.3) family. Type IB subfamily.</text>
</comment>
<feature type="transmembrane region" description="Helical" evidence="12">
    <location>
        <begin position="1018"/>
        <end position="1042"/>
    </location>
</feature>
<keyword evidence="6 12" id="KW-0479">Metal-binding</keyword>
<dbReference type="SUPFAM" id="SSF55008">
    <property type="entry name" value="HMA, heavy metal-associated domain"/>
    <property type="match status" value="1"/>
</dbReference>
<evidence type="ECO:0000256" key="11">
    <source>
        <dbReference type="ARBA" id="ARBA00023136"/>
    </source>
</evidence>
<dbReference type="InterPro" id="IPR059000">
    <property type="entry name" value="ATPase_P-type_domA"/>
</dbReference>
<dbReference type="GO" id="GO:0016020">
    <property type="term" value="C:membrane"/>
    <property type="evidence" value="ECO:0007669"/>
    <property type="project" value="UniProtKB-SubCell"/>
</dbReference>
<dbReference type="InterPro" id="IPR027256">
    <property type="entry name" value="P-typ_ATPase_IB"/>
</dbReference>
<dbReference type="NCBIfam" id="TIGR01525">
    <property type="entry name" value="ATPase-IB_hvy"/>
    <property type="match status" value="1"/>
</dbReference>
<evidence type="ECO:0000256" key="2">
    <source>
        <dbReference type="ARBA" id="ARBA00006024"/>
    </source>
</evidence>
<dbReference type="GeneID" id="14869388"/>
<sequence>MENINTNNNNIVPTIEPNNNNTNNNNCKCNCLKCSYDILFGRLTGASRIDVNVDLESCCKSEKEEEEKCTGSCSNTIWQDGKYQYQITIPNLSNIDDGDNNNNNLDRLKNGIDSIEQIESTKYDLDKRLIEIEMVSHNPIIPILQLLKTLKYTITQIKTINLSSKSKSNIKINPTTTTTTIIECPKNIERNKILIGIYGMTCASCVGIVEHGIKSTDGVLECSVNLLSERAEVIYQESLTNVKNICGAVEDLGFETKVLELENPGTFYLKIDGTYELESITLYLTRVTGVTLVEHRGSNPSLADLDEKVFKIHGDSTVIGPRTTIQLLKRDLNLVGCLVDPNSSNLKDSLMRKREIAKWKRLFIFSIVFTLPLIIISMVLVPAHVMFFMQEVDSRLSLTRESLIGFALATPVQLVSGYTFYRASWAAVKNLHGNMDLLVAVGSSAAYIYSIVSIVLRILNPQFEGMHFFETSASLITFIILGRWLENIAKGHTSSAIVKLMNLQAKESTLVTLDDSAKTFSVMSEQTIPSNLIEFGDVLKVVPGASVPTDGRVLYGTSSIDEAMITGESIPVTKRAGDLVTGGTLNVEGIIYIKANKIGSESTLSQIISLVQQAQTSKAPIQALADSISKVFVPLIISLGIITFIIWISLGVTHSYPASWTMGNSPFIFAFLSAISVIVVACPCALGLATPTAVMVGTGVGAQYGILIKGGKALETAHKTSAVLFDKTGTITTGKMAVTSHKILVSESEMADSKFLELVSIAETSSEHPIAKAIVQYCQYRLDNLTPPTTSNSNSNNNGRSEEIIFPTNKLKEMAKDFKAIPGRGLECIVDGCKVMIGNLSYINENGINQQDDHLSKQILELESNGATVVYVVVDDKLVGYVSVSDLPRQDSARAIELLHSIGIKCFMVTGDNCRTAKYIASRVGIPESNIFSQVAPKEKADKVKQLQDMGHTVCFVGDGINDSPALSQADVGVSIADTGTDIAIESSSIILLKNSLCDVYQSIHLSRIVFRRIRINLTLALIYNVLAVPLAAGCFFLIFGVTLNPAVAAASMVFSSLSVLSSSLLLKLIKLKH</sequence>
<dbReference type="GO" id="GO:0016887">
    <property type="term" value="F:ATP hydrolysis activity"/>
    <property type="evidence" value="ECO:0007669"/>
    <property type="project" value="InterPro"/>
</dbReference>
<evidence type="ECO:0000256" key="6">
    <source>
        <dbReference type="ARBA" id="ARBA00022723"/>
    </source>
</evidence>
<dbReference type="SUPFAM" id="SSF81665">
    <property type="entry name" value="Calcium ATPase, transmembrane domain M"/>
    <property type="match status" value="1"/>
</dbReference>
<proteinExistence type="inferred from homology"/>
<dbReference type="PROSITE" id="PS50846">
    <property type="entry name" value="HMA_2"/>
    <property type="match status" value="1"/>
</dbReference>
<dbReference type="SFLD" id="SFLDS00003">
    <property type="entry name" value="Haloacid_Dehalogenase"/>
    <property type="match status" value="1"/>
</dbReference>
<feature type="transmembrane region" description="Helical" evidence="12">
    <location>
        <begin position="1048"/>
        <end position="1070"/>
    </location>
</feature>
<dbReference type="GO" id="GO:0140581">
    <property type="term" value="F:P-type monovalent copper transporter activity"/>
    <property type="evidence" value="ECO:0007669"/>
    <property type="project" value="UniProtKB-EC"/>
</dbReference>
<keyword evidence="10 12" id="KW-1133">Transmembrane helix</keyword>
<evidence type="ECO:0000256" key="4">
    <source>
        <dbReference type="ARBA" id="ARBA00022448"/>
    </source>
</evidence>
<dbReference type="EMBL" id="GL883021">
    <property type="protein sequence ID" value="EGG17701.1"/>
    <property type="molecule type" value="Genomic_DNA"/>
</dbReference>
<feature type="transmembrane region" description="Helical" evidence="12">
    <location>
        <begin position="465"/>
        <end position="485"/>
    </location>
</feature>
<dbReference type="InterPro" id="IPR008250">
    <property type="entry name" value="ATPase_P-typ_transduc_dom_A_sf"/>
</dbReference>
<comment type="subcellular location">
    <subcellularLocation>
        <location evidence="1">Membrane</location>
        <topology evidence="1">Multi-pass membrane protein</topology>
    </subcellularLocation>
</comment>
<dbReference type="SUPFAM" id="SSF81653">
    <property type="entry name" value="Calcium ATPase, transduction domain A"/>
    <property type="match status" value="1"/>
</dbReference>
<dbReference type="SFLD" id="SFLDG00002">
    <property type="entry name" value="C1.7:_P-type_atpase_like"/>
    <property type="match status" value="1"/>
</dbReference>
<dbReference type="GO" id="GO:0005524">
    <property type="term" value="F:ATP binding"/>
    <property type="evidence" value="ECO:0007669"/>
    <property type="project" value="UniProtKB-UniRule"/>
</dbReference>
<keyword evidence="5 12" id="KW-0812">Transmembrane</keyword>
<evidence type="ECO:0000313" key="14">
    <source>
        <dbReference type="EMBL" id="EGG17701.1"/>
    </source>
</evidence>
<keyword evidence="8 12" id="KW-0067">ATP-binding</keyword>
<dbReference type="OMA" id="HWMLPAW"/>
<dbReference type="InterPro" id="IPR018303">
    <property type="entry name" value="ATPase_P-typ_P_site"/>
</dbReference>
<keyword evidence="9" id="KW-1278">Translocase</keyword>
<feature type="domain" description="HMA" evidence="13">
    <location>
        <begin position="191"/>
        <end position="257"/>
    </location>
</feature>
<keyword evidence="7 12" id="KW-0547">Nucleotide-binding</keyword>
<keyword evidence="15" id="KW-1185">Reference proteome</keyword>
<dbReference type="PRINTS" id="PR00119">
    <property type="entry name" value="CATATPASE"/>
</dbReference>
<dbReference type="CDD" id="cd00371">
    <property type="entry name" value="HMA"/>
    <property type="match status" value="1"/>
</dbReference>
<feature type="transmembrane region" description="Helical" evidence="12">
    <location>
        <begin position="667"/>
        <end position="689"/>
    </location>
</feature>
<dbReference type="PANTHER" id="PTHR43520:SF7">
    <property type="entry name" value="P-TYPE ATPASE"/>
    <property type="match status" value="1"/>
</dbReference>
<dbReference type="GO" id="GO:0043682">
    <property type="term" value="F:P-type divalent copper transporter activity"/>
    <property type="evidence" value="ECO:0007669"/>
    <property type="project" value="TreeGrafter"/>
</dbReference>
<dbReference type="InterPro" id="IPR023299">
    <property type="entry name" value="ATPase_P-typ_cyto_dom_N"/>
</dbReference>
<dbReference type="InterPro" id="IPR023214">
    <property type="entry name" value="HAD_sf"/>
</dbReference>
<accession>F4Q3U5</accession>
<evidence type="ECO:0000256" key="10">
    <source>
        <dbReference type="ARBA" id="ARBA00022989"/>
    </source>
</evidence>
<dbReference type="Gene3D" id="2.70.150.10">
    <property type="entry name" value="Calcium-transporting ATPase, cytoplasmic transduction domain A"/>
    <property type="match status" value="1"/>
</dbReference>
<dbReference type="OrthoDB" id="432719at2759"/>
<feature type="transmembrane region" description="Helical" evidence="12">
    <location>
        <begin position="362"/>
        <end position="383"/>
    </location>
</feature>
<evidence type="ECO:0000259" key="13">
    <source>
        <dbReference type="PROSITE" id="PS50846"/>
    </source>
</evidence>
<dbReference type="SUPFAM" id="SSF56784">
    <property type="entry name" value="HAD-like"/>
    <property type="match status" value="1"/>
</dbReference>
<feature type="transmembrane region" description="Helical" evidence="12">
    <location>
        <begin position="437"/>
        <end position="459"/>
    </location>
</feature>
<evidence type="ECO:0000256" key="5">
    <source>
        <dbReference type="ARBA" id="ARBA00022692"/>
    </source>
</evidence>
<dbReference type="KEGG" id="dfa:DFA_08697"/>
<dbReference type="Pfam" id="PF00702">
    <property type="entry name" value="Hydrolase"/>
    <property type="match status" value="1"/>
</dbReference>
<dbReference type="PANTHER" id="PTHR43520">
    <property type="entry name" value="ATP7, ISOFORM B"/>
    <property type="match status" value="1"/>
</dbReference>
<dbReference type="NCBIfam" id="TIGR01494">
    <property type="entry name" value="ATPase_P-type"/>
    <property type="match status" value="2"/>
</dbReference>
<reference evidence="15" key="1">
    <citation type="journal article" date="2011" name="Genome Res.">
        <title>Phylogeny-wide analysis of social amoeba genomes highlights ancient origins for complex intercellular communication.</title>
        <authorList>
            <person name="Heidel A.J."/>
            <person name="Lawal H.M."/>
            <person name="Felder M."/>
            <person name="Schilde C."/>
            <person name="Helps N.R."/>
            <person name="Tunggal B."/>
            <person name="Rivero F."/>
            <person name="John U."/>
            <person name="Schleicher M."/>
            <person name="Eichinger L."/>
            <person name="Platzer M."/>
            <person name="Noegel A.A."/>
            <person name="Schaap P."/>
            <person name="Gloeckner G."/>
        </authorList>
    </citation>
    <scope>NUCLEOTIDE SEQUENCE [LARGE SCALE GENOMIC DNA]</scope>
    <source>
        <strain evidence="15">SH3</strain>
    </source>
</reference>
<evidence type="ECO:0000256" key="8">
    <source>
        <dbReference type="ARBA" id="ARBA00022840"/>
    </source>
</evidence>
<dbReference type="GO" id="GO:0055070">
    <property type="term" value="P:copper ion homeostasis"/>
    <property type="evidence" value="ECO:0007669"/>
    <property type="project" value="TreeGrafter"/>
</dbReference>
<feature type="transmembrane region" description="Helical" evidence="12">
    <location>
        <begin position="631"/>
        <end position="652"/>
    </location>
</feature>
<dbReference type="Gene3D" id="3.30.70.100">
    <property type="match status" value="1"/>
</dbReference>
<dbReference type="Gene3D" id="3.40.1110.10">
    <property type="entry name" value="Calcium-transporting ATPase, cytoplasmic domain N"/>
    <property type="match status" value="1"/>
</dbReference>
<name>F4Q3U5_CACFS</name>
<evidence type="ECO:0000313" key="15">
    <source>
        <dbReference type="Proteomes" id="UP000007797"/>
    </source>
</evidence>
<dbReference type="AlphaFoldDB" id="F4Q3U5"/>
<dbReference type="Proteomes" id="UP000007797">
    <property type="component" value="Unassembled WGS sequence"/>
</dbReference>
<evidence type="ECO:0000256" key="9">
    <source>
        <dbReference type="ARBA" id="ARBA00022967"/>
    </source>
</evidence>
<dbReference type="InterPro" id="IPR036412">
    <property type="entry name" value="HAD-like_sf"/>
</dbReference>
<dbReference type="PROSITE" id="PS01047">
    <property type="entry name" value="HMA_1"/>
    <property type="match status" value="1"/>
</dbReference>
<dbReference type="InterPro" id="IPR036163">
    <property type="entry name" value="HMA_dom_sf"/>
</dbReference>